<dbReference type="NCBIfam" id="NF041195">
    <property type="entry name" value="ScbA_BarX_GamBu"/>
    <property type="match status" value="1"/>
</dbReference>
<dbReference type="Pfam" id="PF03756">
    <property type="entry name" value="AfsA"/>
    <property type="match status" value="2"/>
</dbReference>
<protein>
    <recommendedName>
        <fullName evidence="1">A-factor biosynthesis hotdog domain-containing protein</fullName>
    </recommendedName>
</protein>
<evidence type="ECO:0000313" key="3">
    <source>
        <dbReference type="Proteomes" id="UP001206206"/>
    </source>
</evidence>
<accession>A0ABT1P7B5</accession>
<organism evidence="2 3">
    <name type="scientific">Streptantibioticus rubrisoli</name>
    <dbReference type="NCBI Taxonomy" id="1387313"/>
    <lineage>
        <taxon>Bacteria</taxon>
        <taxon>Bacillati</taxon>
        <taxon>Actinomycetota</taxon>
        <taxon>Actinomycetes</taxon>
        <taxon>Kitasatosporales</taxon>
        <taxon>Streptomycetaceae</taxon>
        <taxon>Streptantibioticus</taxon>
    </lineage>
</organism>
<dbReference type="InterPro" id="IPR047757">
    <property type="entry name" value="AfsA-like"/>
</dbReference>
<sequence length="306" mass="33981">MSIPGLMDPWQREFTGTAPREYVHRRAIAEVFLTDAWRCVGKDAFTLITQWPRAHLLYAPLHGRWYDPMVAVETIRQAGLLVAHAEYGVPLGYQFIVESIELTTHKAVPVGPLPAELDLRVDADDFRWRGQRLSHMRCTFHFWQGSENVMTGSGTFTCVPPRLYRRLRGSRAAAVLTPPQPPVPAAETTGGRHEQNILLAPGRGPRSWQLRVDPLHPVLFDHPVDHMPGMALLEAARQAAEAVTDPGLLPTRIRIAFERYVEFGSPCWIEADPEPSGDDGTTEVNVIACQSGTPACRATIVMKPGA</sequence>
<keyword evidence="3" id="KW-1185">Reference proteome</keyword>
<evidence type="ECO:0000313" key="2">
    <source>
        <dbReference type="EMBL" id="MCQ4041271.1"/>
    </source>
</evidence>
<dbReference type="InterPro" id="IPR005509">
    <property type="entry name" value="AfsA_hotdog_dom"/>
</dbReference>
<comment type="caution">
    <text evidence="2">The sequence shown here is derived from an EMBL/GenBank/DDBJ whole genome shotgun (WGS) entry which is preliminary data.</text>
</comment>
<dbReference type="RefSeq" id="WP_255925373.1">
    <property type="nucleotide sequence ID" value="NZ_JANFNH010000002.1"/>
</dbReference>
<name>A0ABT1P7B5_9ACTN</name>
<evidence type="ECO:0000259" key="1">
    <source>
        <dbReference type="Pfam" id="PF03756"/>
    </source>
</evidence>
<gene>
    <name evidence="2" type="ORF">NON19_04315</name>
</gene>
<dbReference type="Proteomes" id="UP001206206">
    <property type="component" value="Unassembled WGS sequence"/>
</dbReference>
<feature type="domain" description="A-factor biosynthesis hotdog" evidence="1">
    <location>
        <begin position="22"/>
        <end position="158"/>
    </location>
</feature>
<feature type="domain" description="A-factor biosynthesis hotdog" evidence="1">
    <location>
        <begin position="193"/>
        <end position="300"/>
    </location>
</feature>
<proteinExistence type="predicted"/>
<dbReference type="EMBL" id="JANFNH010000002">
    <property type="protein sequence ID" value="MCQ4041271.1"/>
    <property type="molecule type" value="Genomic_DNA"/>
</dbReference>
<reference evidence="2 3" key="1">
    <citation type="submission" date="2022-06" db="EMBL/GenBank/DDBJ databases">
        <title>Draft genome sequence of type strain Streptomyces rubrisoli DSM 42083.</title>
        <authorList>
            <person name="Duangmal K."/>
            <person name="Klaysubun C."/>
        </authorList>
    </citation>
    <scope>NUCLEOTIDE SEQUENCE [LARGE SCALE GENOMIC DNA]</scope>
    <source>
        <strain evidence="2 3">DSM 42083</strain>
    </source>
</reference>